<dbReference type="InterPro" id="IPR003343">
    <property type="entry name" value="Big_2"/>
</dbReference>
<gene>
    <name evidence="2" type="ORF">D805_0382</name>
</gene>
<dbReference type="Pfam" id="PF07532">
    <property type="entry name" value="Big_4"/>
    <property type="match status" value="2"/>
</dbReference>
<feature type="domain" description="BIG2" evidence="1">
    <location>
        <begin position="649"/>
        <end position="735"/>
    </location>
</feature>
<dbReference type="Pfam" id="PF18885">
    <property type="entry name" value="DUF5648"/>
    <property type="match status" value="1"/>
</dbReference>
<dbReference type="SUPFAM" id="SSF49373">
    <property type="entry name" value="Invasin/intimin cell-adhesion fragments"/>
    <property type="match status" value="2"/>
</dbReference>
<accession>M4REQ2</accession>
<dbReference type="InterPro" id="IPR011081">
    <property type="entry name" value="Big_4"/>
</dbReference>
<evidence type="ECO:0000313" key="3">
    <source>
        <dbReference type="Proteomes" id="UP000011835"/>
    </source>
</evidence>
<proteinExistence type="predicted"/>
<dbReference type="AlphaFoldDB" id="M4REQ2"/>
<dbReference type="EMBL" id="CP004346">
    <property type="protein sequence ID" value="AGH40649.1"/>
    <property type="molecule type" value="Genomic_DNA"/>
</dbReference>
<dbReference type="HOGENOM" id="CLU_295062_0_0_11"/>
<dbReference type="SMART" id="SM00635">
    <property type="entry name" value="BID_2"/>
    <property type="match status" value="3"/>
</dbReference>
<sequence length="1026" mass="109974">MGKPQPGSEGVPSSRIIQLLVAAVCTIATLLSVCVSAPIARADQSGNLRIEIDDSKSVGNWNVSAPGQVVDIAVGQKVKLIAWNLDGDGLPIVFNTAQWYIDNQYVELRTWNKKTGRYDTTKRDPDIGKPVGIDTDNSFIALRPGITKVTVRVGDETASAVIHVHTATMKIVRMGDNTELKPSSVTQLTAGEDMRLRYYPTFEGDGTTAQNKKYSYEFTTSKWNSPSSYQVEDADGSKITMRAGGWQVSGYNVADFNGVTETPMGDQVTLRSLISGKTVVSFNAIFVFTHSVPELGDNGKVVWRSETTKYGDASTSTNVNISSPKVTVQYGPSTSPIQVTNGGKIGLSVGEILQLNYAIAPLHPNYATQHAAHWDSSNKQVATLDSDSSRKLTAIDKGNTTISVSIGGVIFTFTVAVAEPKLTLTYQGDLPKPVDTTNKTMELTAGESAALTLGYAPRHDYASLNSMSWTSSDINIVSVNGSSSVSSANNLPKTTMTAKKTGTVTITGTIAGRTVKVPVKVVAPTLDILRDRGLSTSSSDDNGKTYITGHGIEATVGESFKLYTQIAPAHDYASFPSSVKRTTWTEDSHGNTVSMQTSGDSTTVQAVSARGKKTTTAKITAQAGGATSSVTVTVVKPTIKITTTDSSSKTGTKDVTGKSVGLDRDRSMQFTAEVTPLHPDYARMSTNGITWASGSPSIASISRNSGATTTVEGNAKGSALIEATLDGATSHVTVNVTVPIKSVADPETVNTRVGVKPNLPITVRTTWEDGRVTDEKVTWNAIQSSQYAKTGSFTVYGKVAGYSRDIRVTVKVQGPSSIQEPQVSTNEGVAPKLPATVKVTWYDGSTSNEKVTWNKVPASQYANGGATFTVQGKLTQYGNQVTVKVTVKSTTVTMYRLYNRYTGEHFYTSSAKERDSLVKVGWRSEGTGWVAPKSGDPVYRLYNPYVAGGDHHYTMSTKERDALVKAGWRAEGIGWYSGGTVKVLREYNPYARTGTHNYTTDVKEDTALLKAGWRAEGVGWYAVKAK</sequence>
<evidence type="ECO:0000313" key="2">
    <source>
        <dbReference type="EMBL" id="AGH40649.1"/>
    </source>
</evidence>
<feature type="domain" description="BIG2" evidence="1">
    <location>
        <begin position="333"/>
        <end position="416"/>
    </location>
</feature>
<dbReference type="Proteomes" id="UP000011835">
    <property type="component" value="Chromosome"/>
</dbReference>
<dbReference type="PATRIC" id="fig|1254439.12.peg.382"/>
<keyword evidence="3" id="KW-1185">Reference proteome</keyword>
<name>M4REQ2_9BIFI</name>
<feature type="domain" description="BIG2" evidence="1">
    <location>
        <begin position="430"/>
        <end position="520"/>
    </location>
</feature>
<dbReference type="InterPro" id="IPR008964">
    <property type="entry name" value="Invasin/intimin_cell_adhesion"/>
</dbReference>
<dbReference type="KEGG" id="btp:D805_0382"/>
<reference evidence="2 3" key="1">
    <citation type="journal article" date="2013" name="Genome Announc.">
        <title>Complete Genome Sequence of the Probiotic Bifidobacterium thermophilum Strain RBL67.</title>
        <authorList>
            <person name="Jans C."/>
            <person name="Lacroix C."/>
            <person name="Follador R."/>
            <person name="Stevens M.J."/>
        </authorList>
    </citation>
    <scope>NUCLEOTIDE SEQUENCE [LARGE SCALE GENOMIC DNA]</scope>
    <source>
        <strain evidence="2 3">RBL67</strain>
    </source>
</reference>
<protein>
    <submittedName>
        <fullName evidence="2">Membrane-bound lytic murein transglycosylase D</fullName>
    </submittedName>
</protein>
<dbReference type="InterPro" id="IPR043708">
    <property type="entry name" value="DUF5648"/>
</dbReference>
<evidence type="ECO:0000259" key="1">
    <source>
        <dbReference type="SMART" id="SM00635"/>
    </source>
</evidence>
<dbReference type="Gene3D" id="2.60.40.1080">
    <property type="match status" value="3"/>
</dbReference>
<dbReference type="Pfam" id="PF02368">
    <property type="entry name" value="Big_2"/>
    <property type="match status" value="1"/>
</dbReference>
<organism evidence="2 3">
    <name type="scientific">Bifidobacterium thermophilum RBL67</name>
    <dbReference type="NCBI Taxonomy" id="1254439"/>
    <lineage>
        <taxon>Bacteria</taxon>
        <taxon>Bacillati</taxon>
        <taxon>Actinomycetota</taxon>
        <taxon>Actinomycetes</taxon>
        <taxon>Bifidobacteriales</taxon>
        <taxon>Bifidobacteriaceae</taxon>
        <taxon>Bifidobacterium</taxon>
    </lineage>
</organism>